<dbReference type="STRING" id="74557.A0A1V9ZMW2"/>
<keyword evidence="3" id="KW-0372">Hormone</keyword>
<name>A0A1V9ZMW2_9STRA</name>
<comment type="similarity">
    <text evidence="1">Belongs to the stanniocalcin family.</text>
</comment>
<dbReference type="PANTHER" id="PTHR11245">
    <property type="entry name" value="STANNIOCALCIN"/>
    <property type="match status" value="1"/>
</dbReference>
<organism evidence="6 7">
    <name type="scientific">Thraustotheca clavata</name>
    <dbReference type="NCBI Taxonomy" id="74557"/>
    <lineage>
        <taxon>Eukaryota</taxon>
        <taxon>Sar</taxon>
        <taxon>Stramenopiles</taxon>
        <taxon>Oomycota</taxon>
        <taxon>Saprolegniomycetes</taxon>
        <taxon>Saprolegniales</taxon>
        <taxon>Achlyaceae</taxon>
        <taxon>Thraustotheca</taxon>
    </lineage>
</organism>
<evidence type="ECO:0008006" key="8">
    <source>
        <dbReference type="Google" id="ProtNLM"/>
    </source>
</evidence>
<dbReference type="AlphaFoldDB" id="A0A1V9ZMW2"/>
<keyword evidence="4" id="KW-1015">Disulfide bond</keyword>
<evidence type="ECO:0000256" key="4">
    <source>
        <dbReference type="ARBA" id="ARBA00023157"/>
    </source>
</evidence>
<dbReference type="Proteomes" id="UP000243217">
    <property type="component" value="Unassembled WGS sequence"/>
</dbReference>
<protein>
    <recommendedName>
        <fullName evidence="8">Secreted protein</fullName>
    </recommendedName>
</protein>
<sequence>MLKLLGIQLLLFLQFVHSLYNATPSNLSYCQSPERQTCTFYNNCLEMAHPCGANGYAMNFGSYYCKRFAAFANSFSPNGEEWMYNTMQCLQLQLVPVLNNATISCSQIKEYAFASHSKCYVHSGGPSICTLSPFTDWLTVLRVIGVTQLFKPQIIHNGFSILGECLPLWLQRLQELFFSH</sequence>
<evidence type="ECO:0000256" key="5">
    <source>
        <dbReference type="SAM" id="SignalP"/>
    </source>
</evidence>
<dbReference type="GO" id="GO:0005179">
    <property type="term" value="F:hormone activity"/>
    <property type="evidence" value="ECO:0007669"/>
    <property type="project" value="UniProtKB-KW"/>
</dbReference>
<dbReference type="EMBL" id="JNBS01001816">
    <property type="protein sequence ID" value="OQR99324.1"/>
    <property type="molecule type" value="Genomic_DNA"/>
</dbReference>
<evidence type="ECO:0000256" key="1">
    <source>
        <dbReference type="ARBA" id="ARBA00008693"/>
    </source>
</evidence>
<keyword evidence="7" id="KW-1185">Reference proteome</keyword>
<feature type="chain" id="PRO_5013252419" description="Secreted protein" evidence="5">
    <location>
        <begin position="19"/>
        <end position="180"/>
    </location>
</feature>
<proteinExistence type="inferred from homology"/>
<keyword evidence="5" id="KW-0732">Signal</keyword>
<evidence type="ECO:0000256" key="3">
    <source>
        <dbReference type="ARBA" id="ARBA00022702"/>
    </source>
</evidence>
<dbReference type="PANTHER" id="PTHR11245:SF6">
    <property type="entry name" value="DUF19 DOMAIN-CONTAINING PROTEIN"/>
    <property type="match status" value="1"/>
</dbReference>
<reference evidence="6 7" key="1">
    <citation type="journal article" date="2014" name="Genome Biol. Evol.">
        <title>The secreted proteins of Achlya hypogyna and Thraustotheca clavata identify the ancestral oomycete secretome and reveal gene acquisitions by horizontal gene transfer.</title>
        <authorList>
            <person name="Misner I."/>
            <person name="Blouin N."/>
            <person name="Leonard G."/>
            <person name="Richards T.A."/>
            <person name="Lane C.E."/>
        </authorList>
    </citation>
    <scope>NUCLEOTIDE SEQUENCE [LARGE SCALE GENOMIC DNA]</scope>
    <source>
        <strain evidence="6 7">ATCC 34112</strain>
    </source>
</reference>
<feature type="signal peptide" evidence="5">
    <location>
        <begin position="1"/>
        <end position="18"/>
    </location>
</feature>
<comment type="subunit">
    <text evidence="2">Homodimer; disulfide-linked.</text>
</comment>
<gene>
    <name evidence="6" type="ORF">THRCLA_21850</name>
</gene>
<evidence type="ECO:0000313" key="7">
    <source>
        <dbReference type="Proteomes" id="UP000243217"/>
    </source>
</evidence>
<evidence type="ECO:0000256" key="2">
    <source>
        <dbReference type="ARBA" id="ARBA00011748"/>
    </source>
</evidence>
<dbReference type="OrthoDB" id="60846at2759"/>
<dbReference type="GO" id="GO:0005615">
    <property type="term" value="C:extracellular space"/>
    <property type="evidence" value="ECO:0007669"/>
    <property type="project" value="TreeGrafter"/>
</dbReference>
<dbReference type="GO" id="GO:0006874">
    <property type="term" value="P:intracellular calcium ion homeostasis"/>
    <property type="evidence" value="ECO:0007669"/>
    <property type="project" value="TreeGrafter"/>
</dbReference>
<accession>A0A1V9ZMW2</accession>
<comment type="caution">
    <text evidence="6">The sequence shown here is derived from an EMBL/GenBank/DDBJ whole genome shotgun (WGS) entry which is preliminary data.</text>
</comment>
<evidence type="ECO:0000313" key="6">
    <source>
        <dbReference type="EMBL" id="OQR99324.1"/>
    </source>
</evidence>
<dbReference type="InterPro" id="IPR004978">
    <property type="entry name" value="Stanniocalcin"/>
</dbReference>